<dbReference type="Pfam" id="PF04366">
    <property type="entry name" value="Ysc84"/>
    <property type="match status" value="1"/>
</dbReference>
<gene>
    <name evidence="2" type="ORF">HYH03_001822</name>
</gene>
<dbReference type="InterPro" id="IPR051702">
    <property type="entry name" value="SH3_domain_YSC84-like"/>
</dbReference>
<protein>
    <recommendedName>
        <fullName evidence="1">Ysc84 actin-binding domain-containing protein</fullName>
    </recommendedName>
</protein>
<keyword evidence="3" id="KW-1185">Reference proteome</keyword>
<dbReference type="PANTHER" id="PTHR15629">
    <property type="entry name" value="SH3YL1 PROTEIN"/>
    <property type="match status" value="1"/>
</dbReference>
<evidence type="ECO:0000313" key="3">
    <source>
        <dbReference type="Proteomes" id="UP000612055"/>
    </source>
</evidence>
<dbReference type="GO" id="GO:0035091">
    <property type="term" value="F:phosphatidylinositol binding"/>
    <property type="evidence" value="ECO:0007669"/>
    <property type="project" value="TreeGrafter"/>
</dbReference>
<feature type="domain" description="Ysc84 actin-binding" evidence="1">
    <location>
        <begin position="57"/>
        <end position="184"/>
    </location>
</feature>
<dbReference type="Proteomes" id="UP000612055">
    <property type="component" value="Unassembled WGS sequence"/>
</dbReference>
<sequence>MEPALVLTSEGLAFLRVHKGGLALTVAKGAGFVIRKLEHDRHGNSRWSAPVFFTVSQFGLGLSVGFEAVESCLVLKKQEAVDWFTKERESMGADLGTLTTDVASGIPAGAMGKTHGFDMELDKAEPTMCFSLAKGMLANLSFNGTDTCPDKDLNKKLYGDTPLVDVLAGKVPTFQEMMPLYDKIVETAKKALKHP</sequence>
<comment type="caution">
    <text evidence="2">The sequence shown here is derived from an EMBL/GenBank/DDBJ whole genome shotgun (WGS) entry which is preliminary data.</text>
</comment>
<dbReference type="PANTHER" id="PTHR15629:SF2">
    <property type="entry name" value="SH3 DOMAIN-CONTAINING YSC84-LIKE PROTEIN 1"/>
    <property type="match status" value="1"/>
</dbReference>
<dbReference type="OrthoDB" id="509948at2759"/>
<accession>A0A836C5V1</accession>
<name>A0A836C5V1_9CHLO</name>
<dbReference type="AlphaFoldDB" id="A0A836C5V1"/>
<evidence type="ECO:0000313" key="2">
    <source>
        <dbReference type="EMBL" id="KAG2500244.1"/>
    </source>
</evidence>
<evidence type="ECO:0000259" key="1">
    <source>
        <dbReference type="Pfam" id="PF04366"/>
    </source>
</evidence>
<reference evidence="2" key="1">
    <citation type="journal article" date="2020" name="bioRxiv">
        <title>Comparative genomics of Chlamydomonas.</title>
        <authorList>
            <person name="Craig R.J."/>
            <person name="Hasan A.R."/>
            <person name="Ness R.W."/>
            <person name="Keightley P.D."/>
        </authorList>
    </citation>
    <scope>NUCLEOTIDE SEQUENCE</scope>
    <source>
        <strain evidence="2">CCAP 11/70</strain>
    </source>
</reference>
<dbReference type="CDD" id="cd11524">
    <property type="entry name" value="SYLF"/>
    <property type="match status" value="1"/>
</dbReference>
<dbReference type="EMBL" id="JAEHOE010000004">
    <property type="protein sequence ID" value="KAG2500244.1"/>
    <property type="molecule type" value="Genomic_DNA"/>
</dbReference>
<organism evidence="2 3">
    <name type="scientific">Edaphochlamys debaryana</name>
    <dbReference type="NCBI Taxonomy" id="47281"/>
    <lineage>
        <taxon>Eukaryota</taxon>
        <taxon>Viridiplantae</taxon>
        <taxon>Chlorophyta</taxon>
        <taxon>core chlorophytes</taxon>
        <taxon>Chlorophyceae</taxon>
        <taxon>CS clade</taxon>
        <taxon>Chlamydomonadales</taxon>
        <taxon>Chlamydomonadales incertae sedis</taxon>
        <taxon>Edaphochlamys</taxon>
    </lineage>
</organism>
<proteinExistence type="predicted"/>
<dbReference type="InterPro" id="IPR007461">
    <property type="entry name" value="Ysc84_actin-binding"/>
</dbReference>